<feature type="region of interest" description="Disordered" evidence="12">
    <location>
        <begin position="1546"/>
        <end position="1584"/>
    </location>
</feature>
<dbReference type="InterPro" id="IPR016197">
    <property type="entry name" value="Chromo-like_dom_sf"/>
</dbReference>
<keyword evidence="2" id="KW-0677">Repeat</keyword>
<feature type="domain" description="Helicase ATP-binding" evidence="14">
    <location>
        <begin position="953"/>
        <end position="1127"/>
    </location>
</feature>
<feature type="compositionally biased region" description="Polar residues" evidence="12">
    <location>
        <begin position="724"/>
        <end position="739"/>
    </location>
</feature>
<keyword evidence="9" id="KW-0804">Transcription</keyword>
<feature type="compositionally biased region" description="Acidic residues" evidence="12">
    <location>
        <begin position="753"/>
        <end position="765"/>
    </location>
</feature>
<evidence type="ECO:0000256" key="8">
    <source>
        <dbReference type="ARBA" id="ARBA00023125"/>
    </source>
</evidence>
<dbReference type="GO" id="GO:0005524">
    <property type="term" value="F:ATP binding"/>
    <property type="evidence" value="ECO:0007669"/>
    <property type="project" value="UniProtKB-KW"/>
</dbReference>
<dbReference type="OrthoDB" id="5857104at2759"/>
<feature type="compositionally biased region" description="Basic residues" evidence="12">
    <location>
        <begin position="2905"/>
        <end position="2915"/>
    </location>
</feature>
<feature type="compositionally biased region" description="Low complexity" evidence="12">
    <location>
        <begin position="406"/>
        <end position="428"/>
    </location>
</feature>
<keyword evidence="7" id="KW-0805">Transcription regulation</keyword>
<sequence length="3045" mass="343674">MTSGPQMTPEKLQHFGYQQPSQPLRSMAGVGGSRLSHYAGPGVAQGQTAQYQGSYGGMPSQPAPSPGGTHPTPPPVSPMSPRGATDRLGHPPSSHGNFSKSSLQQLEQLVSPGMSPGMGSTPVSSGAVGAQQYMQQNSSMAPGMQLSPRMPSNAMPNASSFGNQSLSSAGSGPNQAGGPPGAFSQANNMGMINVNTSMANQNMNRSVGNQMSPQMSPRTNVDPNLGVKIQQVQQQLQQLINMPQNPHAQKQMLDLQEQLRNLRAQQQQQQIMLQRQQQHMAQQQKQQQQVMLPQQQQQQQPIQAQMPVQMNPVQMQQQQQQQQKHTMLQKQQQMHLQQQQQQQQQKTAPGVTGAPPPGPQMMPNVRLLSPNPQPTQQVMSPRMMQPDSLGPQPLPPTSHNQQSMAQTLTMSPPQQQPQTQTPSIGQPPTILPPQMGEDLQPPSASSTGSEEDQQKRIKIKQSQEKANKIIQEAIAKAQAQGMDVPSVQPQQQLPVTIEGVGEEDATDQTPEKPKKKRAPRKKGEGAKKSEKKPKTPKTPKTPKEPKEPKTPKDSEKAAVEATEGEAKPEEKKEKKKTPVKAKSSTKKRKMPPATFIAKKKKKRKSSEGSDVDMEVTPPPSPIIDDFQKRRSARNTKRKKYLDDLDLQLSEEDETKEVDIEGHADGLGPATMKTVQFFVENPAEEDAVIVEKILGMRMGKRKYLKESAIDVEDVPLGAPPKFETPEQTKTTENPSESQGTGEEKMETDQREDKENEENENGTEEGEKEERKEVVHATQDPPEPKEEDYEEVEVEEFYVKYKNFSYLHCEWRTADELKDKRIHSKIKRYKMKRLQMNNYFVEFDEDDLFNPDYAEVDRVLCKSVVTDPNTGEESTHYLVKWQSLPYEESTWELEQDVDRNKIQMYNKFNRPLTEEEKEHKERPTPSDFEQYEESLEYNNNNRLREYQLEGVNWLRFCWYNSQNCILADEMGLGKTIQSITFLNDIVRYGIRGPFLVIAPLSTIANWQREFETWTDINAITYHGTSPSRSMIQEYELYFRDENGQRIPDIFKFQVLITTYEIIISDCELLSQIEWRCAVIDEAHRLKNRNCKLLEGLKMFELEHRVLLTGTPLQNNVDELFSLLNFLEPKRFKSSEEFLKDFGDLKTESQVDKLKQLLKPMMLRRLKEDVEKNLAPKTETIIEVELTNIQKKYYRAILERNFTFLAKGSGTSNLPNLMNTMMELRKCCNHPYLINGAEDTILEELNLQKGSPPEKLMEAMVQASGKLVLIDKLLPKLKAGGHKILIFSQMIRVLDILEDYLINRHHLYERLDGRIRGNLRQEAIDRFSRPDSDRFVFLLCTRAGGLGINLTAADTVIIFDSDWNPQNDLQAQARCHRIGQTKDVKVYRLITRNSYEREMFDKASLKLGLDKAVLQSMGTKEMSAQAQMTKKELEDLLKKGAYGAVMDDENAGDEFCEEDIDQILQRRTQVIQIESEGKGSTFSKASFNMSSNRTDIDIDDPNFWQKWAKKADIDADSLANRNELIIEMPRQRKQTARYGDQNAMMENMSELESSSDDDDNGVSTGKPGKKKGRRGRRRNDEEFDDDEVEPGVYTRAECFRVEKNLLVYGWGRWDEVLRHGRFKRKLTTEDVLTISRAMLLYSLRHYHGDERIKAFIWDLVTKSSDGDMAFKNHSGLSAPVPRGRKGRKAKKDHQDDLDMSGLDIDPDTVLRDDGYKKHLHRHSNKVLLRVRLLYYLKHEVIGDQTESILQGTPSYEVDIPAPAADGEPPVYWWDEEADRSLLIGVFKHGYEKYNLMRSDPALVFLSRCGPPDGKLLQAEQNDNDDFDNEDQDFRPANLNRSGKDDPDDLDEDLDPGTPASDMSKSKPQTPQELPQGDSAGLLPFPSHSDLNTRLRRVITGYQRSHKKEQQKRQQKARKMEKKEKLEAILRERQMQKMEQQQSRWSRREEADFYRVVSTFGVEFDRKAGRFKWDTFRHIGKLEKKYDETLTEYYLAFYHMCRRVCKKFKDDKEARPPNNVYVEPISEERASRCLARIDLLNKIREEILWHPKLDERLKLCAGSADMPDWWVCGTHDLDLLIGAAKHGLARTDYHIVHDPKLCFRDIMLQYEKLQQEKLAQAMQGTMTRLKDKPASMGKAEDSQDSTELGHSTEQHPDTTKAPKLETKEDIKEEEIVKASVDGDTKPDLKTETKTETEEESNDVEMKETETPSENDVKSEVKSEETVKSETAMEVKEEISNDEVKEEVEEEKVKEEVKEVKEDEVEAKADDATTGVNGSQEGDVVQDKGEGREPTRDEEKEKKPPATPPPSSSAAVEKHEEDRPMPVLTPVAQLLNQNEDTNHSTDLEGIDPSTDLIFRPFRGIGFSWPKDRVIFHRLENVCTCIEKGEWPAYRKMTEYYGDTPVGTPSSTPRPETPGSSRAGTPDPVYFGLQKVKRKRHGGIGGGGAKEFNVAISEGDGLKLTIQRGRKSKRKQDLGDVARLRELLGESEGELSESSMSMHDSMAASESSLLNGSKNLEFSLGEEDTNQSTLQEFGEVKKKRRGRKRKIDKLMEAAALAAAGASTPIPVMPSFKRPALELDPEGRVPVVNIEDGSRLSGDEAPKRKDLEKWLRHHPGYMADDDEVEEPPEPVVFERRRGRKPRVDPATLDLKKITGDENVSVINRETGKKITGAKAPPLKYLAEWLDQNAAFDVDPKWAHIVREKVKLPEKLKSRVLTPSERRTKRSTGSPYSSIAMSDLGYPSVSTMNALSSLGGRIPGYPMNLAFGGLPGMGLTNPLLGYSGFGLAGIPGVAVTTSSSTKTSDSKSDGKSEGGKGGGASSPSSAASFPYLYNPLLYNPLFAQSLGGFSLPPNIPTSFAALAQASIMNGLRGERESDEVVISDEEQVEAQDLSVKKSSSSAEKAERKERHKEKHRMKLKAREEAMAAMAGDDDLPQDLSMSKPKKSHSDKEKDRHQEKSKLGSPQKHSTPLKTTPEKDGEQEISPTQLKESAPSKPSPKRGSFLEKAIAKLKKATEGETNTKEDGEKEEKSSNVEDVENKEQGEEVST</sequence>
<feature type="region of interest" description="Disordered" evidence="12">
    <location>
        <begin position="1811"/>
        <end position="1885"/>
    </location>
</feature>
<feature type="compositionally biased region" description="Basic and acidic residues" evidence="12">
    <location>
        <begin position="910"/>
        <end position="922"/>
    </location>
</feature>
<feature type="compositionally biased region" description="Polar residues" evidence="12">
    <location>
        <begin position="2401"/>
        <end position="2417"/>
    </location>
</feature>
<keyword evidence="8" id="KW-0238">DNA-binding</keyword>
<dbReference type="GeneID" id="106162225"/>
<feature type="compositionally biased region" description="Low complexity" evidence="12">
    <location>
        <begin position="315"/>
        <end position="353"/>
    </location>
</feature>
<feature type="domain" description="Helicase C-terminal" evidence="15">
    <location>
        <begin position="1266"/>
        <end position="1434"/>
    </location>
</feature>
<evidence type="ECO:0000313" key="17">
    <source>
        <dbReference type="RefSeq" id="XP_013394878.1"/>
    </source>
</evidence>
<evidence type="ECO:0000256" key="5">
    <source>
        <dbReference type="ARBA" id="ARBA00022840"/>
    </source>
</evidence>
<evidence type="ECO:0000256" key="7">
    <source>
        <dbReference type="ARBA" id="ARBA00023015"/>
    </source>
</evidence>
<dbReference type="FunFam" id="3.40.50.10810:FF:000003">
    <property type="entry name" value="chromodomain-helicase-DNA-binding protein 8 isoform X4"/>
    <property type="match status" value="1"/>
</dbReference>
<dbReference type="Gene3D" id="2.40.50.40">
    <property type="match status" value="2"/>
</dbReference>
<feature type="compositionally biased region" description="Basic and acidic residues" evidence="12">
    <location>
        <begin position="740"/>
        <end position="752"/>
    </location>
</feature>
<keyword evidence="16" id="KW-1185">Reference proteome</keyword>
<proteinExistence type="predicted"/>
<feature type="region of interest" description="Disordered" evidence="12">
    <location>
        <begin position="2398"/>
        <end position="2423"/>
    </location>
</feature>
<dbReference type="Gene3D" id="3.40.50.10810">
    <property type="entry name" value="Tandem AAA-ATPase domain"/>
    <property type="match status" value="1"/>
</dbReference>
<feature type="region of interest" description="Disordered" evidence="12">
    <location>
        <begin position="315"/>
        <end position="464"/>
    </location>
</feature>
<reference evidence="17" key="1">
    <citation type="submission" date="2025-08" db="UniProtKB">
        <authorList>
            <consortium name="RefSeq"/>
        </authorList>
    </citation>
    <scope>IDENTIFICATION</scope>
    <source>
        <tissue evidence="17">Gonads</tissue>
    </source>
</reference>
<feature type="compositionally biased region" description="Acidic residues" evidence="12">
    <location>
        <begin position="1818"/>
        <end position="1827"/>
    </location>
</feature>
<dbReference type="STRING" id="7574.A0A1S3I9L1"/>
<feature type="region of interest" description="Disordered" evidence="12">
    <location>
        <begin position="476"/>
        <end position="636"/>
    </location>
</feature>
<evidence type="ECO:0000259" key="13">
    <source>
        <dbReference type="PROSITE" id="PS50013"/>
    </source>
</evidence>
<feature type="region of interest" description="Disordered" evidence="12">
    <location>
        <begin position="713"/>
        <end position="788"/>
    </location>
</feature>
<keyword evidence="5" id="KW-0067">ATP-binding</keyword>
<feature type="compositionally biased region" description="Acidic residues" evidence="12">
    <location>
        <begin position="1842"/>
        <end position="1851"/>
    </location>
</feature>
<feature type="compositionally biased region" description="Basic and acidic residues" evidence="12">
    <location>
        <begin position="2943"/>
        <end position="2957"/>
    </location>
</feature>
<evidence type="ECO:0000256" key="2">
    <source>
        <dbReference type="ARBA" id="ARBA00022737"/>
    </source>
</evidence>
<feature type="coiled-coil region" evidence="11">
    <location>
        <begin position="245"/>
        <end position="279"/>
    </location>
</feature>
<dbReference type="PROSITE" id="PS50013">
    <property type="entry name" value="CHROMO_2"/>
    <property type="match status" value="1"/>
</dbReference>
<dbReference type="PANTHER" id="PTHR46850">
    <property type="entry name" value="CHROMODOMAIN-HELICASE-DNA-BINDING PROTEIN 9"/>
    <property type="match status" value="1"/>
</dbReference>
<dbReference type="GO" id="GO:0006325">
    <property type="term" value="P:chromatin organization"/>
    <property type="evidence" value="ECO:0007669"/>
    <property type="project" value="UniProtKB-KW"/>
</dbReference>
<feature type="compositionally biased region" description="Basic residues" evidence="12">
    <location>
        <begin position="1679"/>
        <end position="1688"/>
    </location>
</feature>
<feature type="compositionally biased region" description="Polar residues" evidence="12">
    <location>
        <begin position="154"/>
        <end position="174"/>
    </location>
</feature>
<feature type="compositionally biased region" description="Basic residues" evidence="12">
    <location>
        <begin position="1564"/>
        <end position="1574"/>
    </location>
</feature>
<dbReference type="PROSITE" id="PS51194">
    <property type="entry name" value="HELICASE_CTER"/>
    <property type="match status" value="1"/>
</dbReference>
<dbReference type="InterPro" id="IPR006576">
    <property type="entry name" value="BRK_domain"/>
</dbReference>
<dbReference type="InterPro" id="IPR027417">
    <property type="entry name" value="P-loop_NTPase"/>
</dbReference>
<dbReference type="InterPro" id="IPR000330">
    <property type="entry name" value="SNF2_N"/>
</dbReference>
<feature type="region of interest" description="Disordered" evidence="12">
    <location>
        <begin position="2874"/>
        <end position="3045"/>
    </location>
</feature>
<feature type="compositionally biased region" description="Polar residues" evidence="12">
    <location>
        <begin position="1857"/>
        <end position="1869"/>
    </location>
</feature>
<feature type="region of interest" description="Disordered" evidence="12">
    <location>
        <begin position="2123"/>
        <end position="2318"/>
    </location>
</feature>
<feature type="compositionally biased region" description="Basic and acidic residues" evidence="12">
    <location>
        <begin position="541"/>
        <end position="572"/>
    </location>
</feature>
<gene>
    <name evidence="17" type="primary">LOC106162225</name>
</gene>
<dbReference type="Proteomes" id="UP000085678">
    <property type="component" value="Unplaced"/>
</dbReference>
<name>A0A1S3I9L1_LINAN</name>
<feature type="region of interest" description="Disordered" evidence="12">
    <location>
        <begin position="910"/>
        <end position="929"/>
    </location>
</feature>
<dbReference type="PANTHER" id="PTHR46850:SF1">
    <property type="entry name" value="CHROMODOMAIN-HELICASE-DNA-BINDING PROTEIN 9"/>
    <property type="match status" value="1"/>
</dbReference>
<dbReference type="SMART" id="SM00490">
    <property type="entry name" value="HELICc"/>
    <property type="match status" value="1"/>
</dbReference>
<evidence type="ECO:0000256" key="3">
    <source>
        <dbReference type="ARBA" id="ARBA00022741"/>
    </source>
</evidence>
<dbReference type="InterPro" id="IPR049730">
    <property type="entry name" value="SNF2/RAD54-like_C"/>
</dbReference>
<evidence type="ECO:0000256" key="10">
    <source>
        <dbReference type="ARBA" id="ARBA00023242"/>
    </source>
</evidence>
<keyword evidence="4" id="KW-0378">Hydrolase</keyword>
<feature type="compositionally biased region" description="Basic and acidic residues" evidence="12">
    <location>
        <begin position="2124"/>
        <end position="2137"/>
    </location>
</feature>
<dbReference type="SMART" id="SM00487">
    <property type="entry name" value="DEXDc"/>
    <property type="match status" value="1"/>
</dbReference>
<evidence type="ECO:0000259" key="14">
    <source>
        <dbReference type="PROSITE" id="PS51192"/>
    </source>
</evidence>
<dbReference type="FunFam" id="2.40.50.40:FF:000001">
    <property type="entry name" value="chromodomain-helicase-DNA-binding protein 8 isoform X4"/>
    <property type="match status" value="1"/>
</dbReference>
<dbReference type="InterPro" id="IPR000953">
    <property type="entry name" value="Chromo/chromo_shadow_dom"/>
</dbReference>
<dbReference type="Pfam" id="PF00271">
    <property type="entry name" value="Helicase_C"/>
    <property type="match status" value="1"/>
</dbReference>
<evidence type="ECO:0000256" key="4">
    <source>
        <dbReference type="ARBA" id="ARBA00022801"/>
    </source>
</evidence>
<keyword evidence="11" id="KW-0175">Coiled coil</keyword>
<feature type="region of interest" description="Disordered" evidence="12">
    <location>
        <begin position="141"/>
        <end position="188"/>
    </location>
</feature>
<dbReference type="SUPFAM" id="SSF54160">
    <property type="entry name" value="Chromo domain-like"/>
    <property type="match status" value="2"/>
</dbReference>
<dbReference type="KEGG" id="lak:106162225"/>
<keyword evidence="3" id="KW-0547">Nucleotide-binding</keyword>
<keyword evidence="10" id="KW-0539">Nucleus</keyword>
<feature type="region of interest" description="Disordered" evidence="12">
    <location>
        <begin position="110"/>
        <end position="129"/>
    </location>
</feature>
<evidence type="ECO:0000256" key="9">
    <source>
        <dbReference type="ARBA" id="ARBA00023163"/>
    </source>
</evidence>
<feature type="compositionally biased region" description="Basic residues" evidence="12">
    <location>
        <begin position="573"/>
        <end position="590"/>
    </location>
</feature>
<dbReference type="Gene3D" id="3.40.5.120">
    <property type="match status" value="2"/>
</dbReference>
<dbReference type="Pfam" id="PF07533">
    <property type="entry name" value="BRK"/>
    <property type="match status" value="2"/>
</dbReference>
<dbReference type="CDD" id="cd18793">
    <property type="entry name" value="SF2_C_SNF"/>
    <property type="match status" value="1"/>
</dbReference>
<dbReference type="InterPro" id="IPR038718">
    <property type="entry name" value="SNF2-like_sf"/>
</dbReference>
<dbReference type="GO" id="GO:0005634">
    <property type="term" value="C:nucleus"/>
    <property type="evidence" value="ECO:0007669"/>
    <property type="project" value="UniProtKB-SubCell"/>
</dbReference>
<dbReference type="InterPro" id="IPR056342">
    <property type="entry name" value="HTH_CHD6-9"/>
</dbReference>
<evidence type="ECO:0000313" key="16">
    <source>
        <dbReference type="Proteomes" id="UP000085678"/>
    </source>
</evidence>
<organism evidence="16 17">
    <name type="scientific">Lingula anatina</name>
    <name type="common">Brachiopod</name>
    <name type="synonym">Lingula unguis</name>
    <dbReference type="NCBI Taxonomy" id="7574"/>
    <lineage>
        <taxon>Eukaryota</taxon>
        <taxon>Metazoa</taxon>
        <taxon>Spiralia</taxon>
        <taxon>Lophotrochozoa</taxon>
        <taxon>Brachiopoda</taxon>
        <taxon>Linguliformea</taxon>
        <taxon>Lingulata</taxon>
        <taxon>Lingulida</taxon>
        <taxon>Linguloidea</taxon>
        <taxon>Lingulidae</taxon>
        <taxon>Lingula</taxon>
    </lineage>
</organism>
<feature type="compositionally biased region" description="Basic and acidic residues" evidence="12">
    <location>
        <begin position="3010"/>
        <end position="3045"/>
    </location>
</feature>
<accession>A0A1S3I9L1</accession>
<dbReference type="FunFam" id="3.40.50.300:FF:000015">
    <property type="entry name" value="chromodomain-helicase-DNA-binding protein 9 isoform X1"/>
    <property type="match status" value="1"/>
</dbReference>
<dbReference type="InterPro" id="IPR023780">
    <property type="entry name" value="Chromo_domain"/>
</dbReference>
<dbReference type="FunCoup" id="A0A1S3I9L1">
    <property type="interactions" value="1698"/>
</dbReference>
<dbReference type="SMART" id="SM00298">
    <property type="entry name" value="CHROMO"/>
    <property type="match status" value="2"/>
</dbReference>
<dbReference type="InParanoid" id="A0A1S3I9L1"/>
<feature type="region of interest" description="Disordered" evidence="12">
    <location>
        <begin position="1668"/>
        <end position="1694"/>
    </location>
</feature>
<feature type="compositionally biased region" description="Low complexity" evidence="12">
    <location>
        <begin position="476"/>
        <end position="495"/>
    </location>
</feature>
<feature type="compositionally biased region" description="Basic residues" evidence="12">
    <location>
        <begin position="1900"/>
        <end position="1916"/>
    </location>
</feature>
<dbReference type="InterPro" id="IPR014001">
    <property type="entry name" value="Helicase_ATP-bd"/>
</dbReference>
<feature type="region of interest" description="Disordered" evidence="12">
    <location>
        <begin position="2792"/>
        <end position="2820"/>
    </location>
</feature>
<dbReference type="Gene3D" id="3.40.50.300">
    <property type="entry name" value="P-loop containing nucleotide triphosphate hydrolases"/>
    <property type="match status" value="1"/>
</dbReference>
<dbReference type="GO" id="GO:0016787">
    <property type="term" value="F:hydrolase activity"/>
    <property type="evidence" value="ECO:0007669"/>
    <property type="project" value="UniProtKB-KW"/>
</dbReference>
<comment type="subcellular location">
    <subcellularLocation>
        <location evidence="1">Nucleus</location>
    </subcellularLocation>
</comment>
<keyword evidence="6" id="KW-0156">Chromatin regulator</keyword>
<dbReference type="InterPro" id="IPR001650">
    <property type="entry name" value="Helicase_C-like"/>
</dbReference>
<dbReference type="SUPFAM" id="SSF52540">
    <property type="entry name" value="P-loop containing nucleoside triphosphate hydrolases"/>
    <property type="match status" value="2"/>
</dbReference>
<dbReference type="GO" id="GO:0003677">
    <property type="term" value="F:DNA binding"/>
    <property type="evidence" value="ECO:0007669"/>
    <property type="project" value="UniProtKB-KW"/>
</dbReference>
<evidence type="ECO:0000259" key="15">
    <source>
        <dbReference type="PROSITE" id="PS51194"/>
    </source>
</evidence>
<feature type="compositionally biased region" description="Acidic residues" evidence="12">
    <location>
        <begin position="2874"/>
        <end position="2885"/>
    </location>
</feature>
<evidence type="ECO:0000256" key="12">
    <source>
        <dbReference type="SAM" id="MobiDB-lite"/>
    </source>
</evidence>
<dbReference type="CDD" id="cd17995">
    <property type="entry name" value="DEXHc_CHD6_7_8_9"/>
    <property type="match status" value="1"/>
</dbReference>
<dbReference type="CDD" id="cd18663">
    <property type="entry name" value="CD2_tandem_CHD5-9_like"/>
    <property type="match status" value="1"/>
</dbReference>
<dbReference type="InterPro" id="IPR051493">
    <property type="entry name" value="CHD"/>
</dbReference>
<feature type="compositionally biased region" description="Basic and acidic residues" evidence="12">
    <location>
        <begin position="2800"/>
        <end position="2810"/>
    </location>
</feature>
<dbReference type="Gene3D" id="1.10.10.60">
    <property type="entry name" value="Homeodomain-like"/>
    <property type="match status" value="2"/>
</dbReference>
<feature type="compositionally biased region" description="Basic and acidic residues" evidence="12">
    <location>
        <begin position="2199"/>
        <end position="2238"/>
    </location>
</feature>
<feature type="region of interest" description="Disordered" evidence="12">
    <location>
        <begin position="1897"/>
        <end position="1918"/>
    </location>
</feature>
<feature type="compositionally biased region" description="Basic and acidic residues" evidence="12">
    <location>
        <begin position="2146"/>
        <end position="2191"/>
    </location>
</feature>
<feature type="domain" description="Chromo" evidence="13">
    <location>
        <begin position="852"/>
        <end position="918"/>
    </location>
</feature>
<evidence type="ECO:0000256" key="1">
    <source>
        <dbReference type="ARBA" id="ARBA00004123"/>
    </source>
</evidence>
<feature type="compositionally biased region" description="Pro residues" evidence="12">
    <location>
        <begin position="61"/>
        <end position="78"/>
    </location>
</feature>
<dbReference type="SMART" id="SM00592">
    <property type="entry name" value="BRK"/>
    <property type="match status" value="2"/>
</dbReference>
<dbReference type="Pfam" id="PF23078">
    <property type="entry name" value="HTH_CHD6-9"/>
    <property type="match status" value="1"/>
</dbReference>
<feature type="region of interest" description="Disordered" evidence="12">
    <location>
        <begin position="1"/>
        <end position="99"/>
    </location>
</feature>
<dbReference type="RefSeq" id="XP_013394878.1">
    <property type="nucleotide sequence ID" value="XM_013539424.2"/>
</dbReference>
<dbReference type="PROSITE" id="PS51192">
    <property type="entry name" value="HELICASE_ATP_BIND_1"/>
    <property type="match status" value="1"/>
</dbReference>
<feature type="region of interest" description="Disordered" evidence="12">
    <location>
        <begin position="2518"/>
        <end position="2543"/>
    </location>
</feature>
<evidence type="ECO:0000256" key="11">
    <source>
        <dbReference type="SAM" id="Coils"/>
    </source>
</evidence>
<dbReference type="Pfam" id="PF00176">
    <property type="entry name" value="SNF2-rel_dom"/>
    <property type="match status" value="1"/>
</dbReference>
<protein>
    <submittedName>
        <fullName evidence="17">Chromodomain-helicase-DNA-binding protein 8 isoform X1</fullName>
    </submittedName>
</protein>
<feature type="compositionally biased region" description="Basic and acidic residues" evidence="12">
    <location>
        <begin position="2246"/>
        <end position="2266"/>
    </location>
</feature>
<dbReference type="SUPFAM" id="SSF160481">
    <property type="entry name" value="BRK domain-like"/>
    <property type="match status" value="2"/>
</dbReference>
<feature type="compositionally biased region" description="Basic and acidic residues" evidence="12">
    <location>
        <begin position="2280"/>
        <end position="2299"/>
    </location>
</feature>
<dbReference type="InterPro" id="IPR037259">
    <property type="entry name" value="BRK_sf"/>
</dbReference>
<dbReference type="Pfam" id="PF00385">
    <property type="entry name" value="Chromo"/>
    <property type="match status" value="1"/>
</dbReference>
<evidence type="ECO:0000256" key="6">
    <source>
        <dbReference type="ARBA" id="ARBA00022853"/>
    </source>
</evidence>